<organism evidence="1">
    <name type="scientific">Eutreptiella gymnastica</name>
    <dbReference type="NCBI Taxonomy" id="73025"/>
    <lineage>
        <taxon>Eukaryota</taxon>
        <taxon>Discoba</taxon>
        <taxon>Euglenozoa</taxon>
        <taxon>Euglenida</taxon>
        <taxon>Spirocuta</taxon>
        <taxon>Euglenophyceae</taxon>
        <taxon>Eutreptiales</taxon>
        <taxon>Eutreptiaceae</taxon>
        <taxon>Eutreptiella</taxon>
    </lineage>
</organism>
<reference evidence="1" key="1">
    <citation type="submission" date="2021-01" db="EMBL/GenBank/DDBJ databases">
        <authorList>
            <person name="Corre E."/>
            <person name="Pelletier E."/>
            <person name="Niang G."/>
            <person name="Scheremetjew M."/>
            <person name="Finn R."/>
            <person name="Kale V."/>
            <person name="Holt S."/>
            <person name="Cochrane G."/>
            <person name="Meng A."/>
            <person name="Brown T."/>
            <person name="Cohen L."/>
        </authorList>
    </citation>
    <scope>NUCLEOTIDE SEQUENCE</scope>
    <source>
        <strain evidence="1">CCMP1594</strain>
    </source>
</reference>
<sequence length="100" mass="11141">MTEPLSPTGAVETYHPVFFTIKTAARKTTIRLDRCAWRKGEGGYIGYVPRFHVLACRVSSAGADVHRQSAEKVLKVSKFFLVPMATALVKVCCTTERWPP</sequence>
<evidence type="ECO:0000313" key="1">
    <source>
        <dbReference type="EMBL" id="CAE0834860.1"/>
    </source>
</evidence>
<proteinExistence type="predicted"/>
<name>A0A7S4GEW7_9EUGL</name>
<accession>A0A7S4GEW7</accession>
<dbReference type="AlphaFoldDB" id="A0A7S4GEW7"/>
<dbReference type="EMBL" id="HBJA01134316">
    <property type="protein sequence ID" value="CAE0834860.1"/>
    <property type="molecule type" value="Transcribed_RNA"/>
</dbReference>
<protein>
    <submittedName>
        <fullName evidence="1">Uncharacterized protein</fullName>
    </submittedName>
</protein>
<gene>
    <name evidence="1" type="ORF">EGYM00163_LOCUS46164</name>
</gene>